<evidence type="ECO:0000256" key="10">
    <source>
        <dbReference type="ARBA" id="ARBA00040345"/>
    </source>
</evidence>
<dbReference type="InterPro" id="IPR001173">
    <property type="entry name" value="Glyco_trans_2-like"/>
</dbReference>
<evidence type="ECO:0000256" key="2">
    <source>
        <dbReference type="ARBA" id="ARBA00022475"/>
    </source>
</evidence>
<keyword evidence="4" id="KW-0808">Transferase</keyword>
<keyword evidence="6" id="KW-0472">Membrane</keyword>
<dbReference type="EMBL" id="LYPC01000022">
    <property type="protein sequence ID" value="OCT13579.1"/>
    <property type="molecule type" value="Genomic_DNA"/>
</dbReference>
<evidence type="ECO:0000256" key="9">
    <source>
        <dbReference type="ARBA" id="ARBA00038120"/>
    </source>
</evidence>
<reference evidence="13" key="1">
    <citation type="submission" date="2016-05" db="EMBL/GenBank/DDBJ databases">
        <title>Paenibacillus oryzae. sp. nov., isolated from the rice root.</title>
        <authorList>
            <person name="Zhang J."/>
            <person name="Zhang X."/>
        </authorList>
    </citation>
    <scope>NUCLEOTIDE SEQUENCE [LARGE SCALE GENOMIC DNA]</scope>
    <source>
        <strain evidence="13">KCTC13222</strain>
    </source>
</reference>
<comment type="pathway">
    <text evidence="8">Carotenoid biosynthesis; staphyloxanthin biosynthesis; staphyloxanthin from farnesyl diphosphate: step 4/5.</text>
</comment>
<keyword evidence="3" id="KW-0328">Glycosyltransferase</keyword>
<dbReference type="GO" id="GO:0005886">
    <property type="term" value="C:plasma membrane"/>
    <property type="evidence" value="ECO:0007669"/>
    <property type="project" value="UniProtKB-SubCell"/>
</dbReference>
<feature type="domain" description="Glycosyltransferase 2-like" evidence="11">
    <location>
        <begin position="247"/>
        <end position="356"/>
    </location>
</feature>
<protein>
    <recommendedName>
        <fullName evidence="10">4,4'-diaponeurosporenoate glycosyltransferase</fullName>
    </recommendedName>
</protein>
<keyword evidence="5" id="KW-0125">Carotenoid biosynthesis</keyword>
<evidence type="ECO:0000256" key="3">
    <source>
        <dbReference type="ARBA" id="ARBA00022676"/>
    </source>
</evidence>
<evidence type="ECO:0000256" key="8">
    <source>
        <dbReference type="ARBA" id="ARBA00037904"/>
    </source>
</evidence>
<dbReference type="AlphaFoldDB" id="A0A1C0ZZP3"/>
<name>A0A1C0ZZP3_9BACL</name>
<evidence type="ECO:0000256" key="7">
    <source>
        <dbReference type="ARBA" id="ARBA00037281"/>
    </source>
</evidence>
<dbReference type="STRING" id="512399.A8709_18470"/>
<dbReference type="InterPro" id="IPR029044">
    <property type="entry name" value="Nucleotide-diphossugar_trans"/>
</dbReference>
<evidence type="ECO:0000256" key="1">
    <source>
        <dbReference type="ARBA" id="ARBA00004236"/>
    </source>
</evidence>
<accession>A0A1C0ZZP3</accession>
<dbReference type="SUPFAM" id="SSF53448">
    <property type="entry name" value="Nucleotide-diphospho-sugar transferases"/>
    <property type="match status" value="1"/>
</dbReference>
<dbReference type="GO" id="GO:0016757">
    <property type="term" value="F:glycosyltransferase activity"/>
    <property type="evidence" value="ECO:0007669"/>
    <property type="project" value="UniProtKB-KW"/>
</dbReference>
<dbReference type="Pfam" id="PF00535">
    <property type="entry name" value="Glycos_transf_2"/>
    <property type="match status" value="1"/>
</dbReference>
<keyword evidence="13" id="KW-1185">Reference proteome</keyword>
<evidence type="ECO:0000313" key="12">
    <source>
        <dbReference type="EMBL" id="OCT13579.1"/>
    </source>
</evidence>
<dbReference type="PANTHER" id="PTHR43646">
    <property type="entry name" value="GLYCOSYLTRANSFERASE"/>
    <property type="match status" value="1"/>
</dbReference>
<comment type="function">
    <text evidence="7">Catalyzes the glycosylation of 4,4'-diaponeurosporenoate, i.e. the esterification of glucose at the C1'' position with the carboxyl group of 4,4'-diaponeurosporenic acid, to form glycosyl-4,4'-diaponeurosporenoate. This is a step in the biosynthesis of staphyloxanthin, an orange pigment present in most staphylococci strains.</text>
</comment>
<proteinExistence type="inferred from homology"/>
<sequence>MQFVINCRKLPLRVPIYLSHSNQDLSKLHVNCKEIECVLLDHLSTQEKEPRALEQTVEFVIVTADRSDPRDLKQMIQTIQNGRFDAMLTQGEEKLHPNLSISPLPLWHRLINEFSGRPELGSASLANLPFALPTPEWRSYAGLQLLRNPVDSHLRLIRSPYRIGVKDSSSTNLASLEQKSVEPPPGIEERLAALLSLLPPPRGGWNDGARRRDIVDRLHQGNLSLPSPYPGRDYSFDRRGDRAKSLSVIIPARNEEATIGQVIQEIKKLAPNEIVVVINGSSDQTETIARGQGATTISFEDPLGTDVGRAIGAFAAQSEILLFVDGDFVIPWQDLVPFVESASTCCDVAVNQLNHHLRLRMPVGTVTALKYALNTALGRADLENASLVHVPFAINRRALEVIHWTHLQCPPKAYALGLLGGLHCLPVHQVEVDRLNRYRHGKHDLAGERYSQAAAQIIGDHIEAMHTISDKKGGMYRHDEA</sequence>
<evidence type="ECO:0000256" key="4">
    <source>
        <dbReference type="ARBA" id="ARBA00022679"/>
    </source>
</evidence>
<evidence type="ECO:0000313" key="13">
    <source>
        <dbReference type="Proteomes" id="UP000093309"/>
    </source>
</evidence>
<dbReference type="GO" id="GO:0016117">
    <property type="term" value="P:carotenoid biosynthetic process"/>
    <property type="evidence" value="ECO:0007669"/>
    <property type="project" value="UniProtKB-KW"/>
</dbReference>
<organism evidence="12 13">
    <name type="scientific">Paenibacillus pectinilyticus</name>
    <dbReference type="NCBI Taxonomy" id="512399"/>
    <lineage>
        <taxon>Bacteria</taxon>
        <taxon>Bacillati</taxon>
        <taxon>Bacillota</taxon>
        <taxon>Bacilli</taxon>
        <taxon>Bacillales</taxon>
        <taxon>Paenibacillaceae</taxon>
        <taxon>Paenibacillus</taxon>
    </lineage>
</organism>
<comment type="caution">
    <text evidence="12">The sequence shown here is derived from an EMBL/GenBank/DDBJ whole genome shotgun (WGS) entry which is preliminary data.</text>
</comment>
<dbReference type="Gene3D" id="3.90.550.10">
    <property type="entry name" value="Spore Coat Polysaccharide Biosynthesis Protein SpsA, Chain A"/>
    <property type="match status" value="1"/>
</dbReference>
<evidence type="ECO:0000256" key="5">
    <source>
        <dbReference type="ARBA" id="ARBA00022746"/>
    </source>
</evidence>
<comment type="similarity">
    <text evidence="9">Belongs to the glycosyltransferase 2 family. CrtQ subfamily.</text>
</comment>
<comment type="subcellular location">
    <subcellularLocation>
        <location evidence="1">Cell membrane</location>
    </subcellularLocation>
</comment>
<gene>
    <name evidence="12" type="ORF">A8709_18470</name>
</gene>
<dbReference type="Proteomes" id="UP000093309">
    <property type="component" value="Unassembled WGS sequence"/>
</dbReference>
<keyword evidence="2" id="KW-1003">Cell membrane</keyword>
<evidence type="ECO:0000259" key="11">
    <source>
        <dbReference type="Pfam" id="PF00535"/>
    </source>
</evidence>
<evidence type="ECO:0000256" key="6">
    <source>
        <dbReference type="ARBA" id="ARBA00023136"/>
    </source>
</evidence>
<dbReference type="PANTHER" id="PTHR43646:SF2">
    <property type="entry name" value="GLYCOSYLTRANSFERASE 2-LIKE DOMAIN-CONTAINING PROTEIN"/>
    <property type="match status" value="1"/>
</dbReference>